<dbReference type="RefSeq" id="WP_173749843.1">
    <property type="nucleotide sequence ID" value="NZ_JAAITA010000017.1"/>
</dbReference>
<evidence type="ECO:0000259" key="2">
    <source>
        <dbReference type="Pfam" id="PF03816"/>
    </source>
</evidence>
<evidence type="ECO:0000256" key="1">
    <source>
        <dbReference type="ARBA" id="ARBA00006068"/>
    </source>
</evidence>
<sequence>MSRTGKRRKRQVKKCLTALIAVLVLGIIGTAGFGIWRKQHAVQEAETEYAAETGEAKTATSGSVTYEGKEYKYNDHLSNFLFMGIDSREKVETTTGQANAGQADAIFIISWDRVEHKMSVVSIPRDTMAEIEVFDQNGDSLGTTTDHINLAYAYGDGKNESCELMKQAVSKLLYGLPIQGYCALNMDGIPTLIEGIGGVTVTVPNDSLEEKNPEWKKGAEAELTPENAETFVRYRNIEKDQSAMERLERQMAFLEAYGNKATKVYSKTPSLVTELYEKLNDYMVTNIGTDQYVKILQDFASDADRETWSIPGEGVSGGEFDEYHVNDQELYKLMIQHFYKEAE</sequence>
<dbReference type="Pfam" id="PF03816">
    <property type="entry name" value="LytR_cpsA_psr"/>
    <property type="match status" value="1"/>
</dbReference>
<accession>A0ABX2IA20</accession>
<feature type="domain" description="Cell envelope-related transcriptional attenuator" evidence="2">
    <location>
        <begin position="103"/>
        <end position="261"/>
    </location>
</feature>
<reference evidence="3 4" key="1">
    <citation type="journal article" date="2020" name="Cell Host Microbe">
        <title>Functional and Genomic Variation between Human-Derived Isolates of Lachnospiraceae Reveals Inter- and Intra-Species Diversity.</title>
        <authorList>
            <person name="Sorbara M.T."/>
            <person name="Littmann E.R."/>
            <person name="Fontana E."/>
            <person name="Moody T.U."/>
            <person name="Kohout C.E."/>
            <person name="Gjonbalaj M."/>
            <person name="Eaton V."/>
            <person name="Seok R."/>
            <person name="Leiner I.M."/>
            <person name="Pamer E.G."/>
        </authorList>
    </citation>
    <scope>NUCLEOTIDE SEQUENCE [LARGE SCALE GENOMIC DNA]</scope>
    <source>
        <strain evidence="3 4">MSK.15.26</strain>
    </source>
</reference>
<dbReference type="PANTHER" id="PTHR33392">
    <property type="entry name" value="POLYISOPRENYL-TEICHOIC ACID--PEPTIDOGLYCAN TEICHOIC ACID TRANSFERASE TAGU"/>
    <property type="match status" value="1"/>
</dbReference>
<dbReference type="InterPro" id="IPR050922">
    <property type="entry name" value="LytR/CpsA/Psr_CW_biosynth"/>
</dbReference>
<proteinExistence type="inferred from homology"/>
<organism evidence="3 4">
    <name type="scientific">Blautia hansenii</name>
    <name type="common">Ruminococcus hansenii</name>
    <dbReference type="NCBI Taxonomy" id="1322"/>
    <lineage>
        <taxon>Bacteria</taxon>
        <taxon>Bacillati</taxon>
        <taxon>Bacillota</taxon>
        <taxon>Clostridia</taxon>
        <taxon>Lachnospirales</taxon>
        <taxon>Lachnospiraceae</taxon>
        <taxon>Blautia</taxon>
    </lineage>
</organism>
<name>A0ABX2IA20_BLAHA</name>
<protein>
    <submittedName>
        <fullName evidence="3">LCP family protein</fullName>
    </submittedName>
</protein>
<dbReference type="Proteomes" id="UP000822142">
    <property type="component" value="Unassembled WGS sequence"/>
</dbReference>
<gene>
    <name evidence="3" type="ORF">G5A70_11835</name>
</gene>
<dbReference type="Gene3D" id="3.40.630.190">
    <property type="entry name" value="LCP protein"/>
    <property type="match status" value="1"/>
</dbReference>
<dbReference type="NCBIfam" id="TIGR00350">
    <property type="entry name" value="lytR_cpsA_psr"/>
    <property type="match status" value="1"/>
</dbReference>
<evidence type="ECO:0000313" key="3">
    <source>
        <dbReference type="EMBL" id="NSJ86845.1"/>
    </source>
</evidence>
<dbReference type="PANTHER" id="PTHR33392:SF6">
    <property type="entry name" value="POLYISOPRENYL-TEICHOIC ACID--PEPTIDOGLYCAN TEICHOIC ACID TRANSFERASE TAGU"/>
    <property type="match status" value="1"/>
</dbReference>
<comment type="similarity">
    <text evidence="1">Belongs to the LytR/CpsA/Psr (LCP) family.</text>
</comment>
<comment type="caution">
    <text evidence="3">The sequence shown here is derived from an EMBL/GenBank/DDBJ whole genome shotgun (WGS) entry which is preliminary data.</text>
</comment>
<dbReference type="InterPro" id="IPR004474">
    <property type="entry name" value="LytR_CpsA_psr"/>
</dbReference>
<evidence type="ECO:0000313" key="4">
    <source>
        <dbReference type="Proteomes" id="UP000822142"/>
    </source>
</evidence>
<keyword evidence="4" id="KW-1185">Reference proteome</keyword>
<dbReference type="EMBL" id="JAAITA010000017">
    <property type="protein sequence ID" value="NSJ86845.1"/>
    <property type="molecule type" value="Genomic_DNA"/>
</dbReference>